<proteinExistence type="predicted"/>
<reference evidence="3" key="1">
    <citation type="journal article" date="2020" name="Mol. Plant Microbe Interact.">
        <title>Genome Sequence of the Biocontrol Agent Coniothyrium minitans strain Conio (IMI 134523).</title>
        <authorList>
            <person name="Patel D."/>
            <person name="Shittu T.A."/>
            <person name="Baroncelli R."/>
            <person name="Muthumeenakshi S."/>
            <person name="Osborne T.H."/>
            <person name="Janganan T.K."/>
            <person name="Sreenivasaprasad S."/>
        </authorList>
    </citation>
    <scope>NUCLEOTIDE SEQUENCE</scope>
    <source>
        <strain evidence="3">Conio</strain>
    </source>
</reference>
<protein>
    <submittedName>
        <fullName evidence="3">Uncharacterized protein</fullName>
    </submittedName>
</protein>
<dbReference type="EMBL" id="WJXW01000019">
    <property type="protein sequence ID" value="KAF9728682.1"/>
    <property type="molecule type" value="Genomic_DNA"/>
</dbReference>
<keyword evidence="1" id="KW-0472">Membrane</keyword>
<organism evidence="3 4">
    <name type="scientific">Paraphaeosphaeria minitans</name>
    <dbReference type="NCBI Taxonomy" id="565426"/>
    <lineage>
        <taxon>Eukaryota</taxon>
        <taxon>Fungi</taxon>
        <taxon>Dikarya</taxon>
        <taxon>Ascomycota</taxon>
        <taxon>Pezizomycotina</taxon>
        <taxon>Dothideomycetes</taxon>
        <taxon>Pleosporomycetidae</taxon>
        <taxon>Pleosporales</taxon>
        <taxon>Massarineae</taxon>
        <taxon>Didymosphaeriaceae</taxon>
        <taxon>Paraphaeosphaeria</taxon>
    </lineage>
</organism>
<dbReference type="Proteomes" id="UP000756921">
    <property type="component" value="Unassembled WGS sequence"/>
</dbReference>
<keyword evidence="1" id="KW-1133">Transmembrane helix</keyword>
<dbReference type="EMBL" id="WJXW01000032">
    <property type="protein sequence ID" value="KAF9728331.1"/>
    <property type="molecule type" value="Genomic_DNA"/>
</dbReference>
<comment type="caution">
    <text evidence="3">The sequence shown here is derived from an EMBL/GenBank/DDBJ whole genome shotgun (WGS) entry which is preliminary data.</text>
</comment>
<sequence length="55" mass="6304">MANNRSFRLYFSIKAMSAYYGLILLGVKLNFWYHNGRPASTAIATKLIPQLRLLV</sequence>
<evidence type="ECO:0000313" key="3">
    <source>
        <dbReference type="EMBL" id="KAF9728682.1"/>
    </source>
</evidence>
<name>A0A9P6G4H2_9PLEO</name>
<gene>
    <name evidence="3" type="ORF">PMIN01_13510</name>
    <name evidence="2" type="ORF">PMIN01_13676</name>
</gene>
<evidence type="ECO:0000313" key="4">
    <source>
        <dbReference type="Proteomes" id="UP000756921"/>
    </source>
</evidence>
<feature type="transmembrane region" description="Helical" evidence="1">
    <location>
        <begin position="7"/>
        <end position="27"/>
    </location>
</feature>
<evidence type="ECO:0000313" key="2">
    <source>
        <dbReference type="EMBL" id="KAF9728331.1"/>
    </source>
</evidence>
<accession>A0A9P6G4H2</accession>
<keyword evidence="4" id="KW-1185">Reference proteome</keyword>
<evidence type="ECO:0000256" key="1">
    <source>
        <dbReference type="SAM" id="Phobius"/>
    </source>
</evidence>
<dbReference type="AlphaFoldDB" id="A0A9P6G4H2"/>
<keyword evidence="1" id="KW-0812">Transmembrane</keyword>